<protein>
    <recommendedName>
        <fullName evidence="1">IrrE N-terminal-like domain-containing protein</fullName>
    </recommendedName>
</protein>
<dbReference type="EMBL" id="FOHU01000014">
    <property type="protein sequence ID" value="SET56524.1"/>
    <property type="molecule type" value="Genomic_DNA"/>
</dbReference>
<name>A0A1I0FEY9_9FIRM</name>
<dbReference type="OrthoDB" id="1707128at2"/>
<reference evidence="2 3" key="1">
    <citation type="submission" date="2016-10" db="EMBL/GenBank/DDBJ databases">
        <authorList>
            <person name="de Groot N.N."/>
        </authorList>
    </citation>
    <scope>NUCLEOTIDE SEQUENCE [LARGE SCALE GENOMIC DNA]</scope>
    <source>
        <strain evidence="2 3">DSM 18979</strain>
    </source>
</reference>
<keyword evidence="3" id="KW-1185">Reference proteome</keyword>
<evidence type="ECO:0000313" key="3">
    <source>
        <dbReference type="Proteomes" id="UP000199568"/>
    </source>
</evidence>
<evidence type="ECO:0000259" key="1">
    <source>
        <dbReference type="Pfam" id="PF06114"/>
    </source>
</evidence>
<sequence>MNTYERLLIHAEDKNIIVVEKYFKSKSKGLCKNNKIGISKIIKHSTEKACVLAEELGHYHRTSGNILDQSKINNRKQELKARRWAIKKLIRVEQFIDAFDAGVRDRHELAEFLEVTEEFIDMAIEHFKGIYGYSHTIGNYTLFFSPLWVYRHFE</sequence>
<dbReference type="STRING" id="426128.SAMN05660297_02787"/>
<accession>A0A1I0FEY9</accession>
<dbReference type="RefSeq" id="WP_090445305.1">
    <property type="nucleotide sequence ID" value="NZ_FOHU01000014.1"/>
</dbReference>
<gene>
    <name evidence="2" type="ORF">SAMN05660297_02787</name>
</gene>
<dbReference type="Proteomes" id="UP000199568">
    <property type="component" value="Unassembled WGS sequence"/>
</dbReference>
<organism evidence="2 3">
    <name type="scientific">Natronincola peptidivorans</name>
    <dbReference type="NCBI Taxonomy" id="426128"/>
    <lineage>
        <taxon>Bacteria</taxon>
        <taxon>Bacillati</taxon>
        <taxon>Bacillota</taxon>
        <taxon>Clostridia</taxon>
        <taxon>Peptostreptococcales</taxon>
        <taxon>Natronincolaceae</taxon>
        <taxon>Natronincola</taxon>
    </lineage>
</organism>
<proteinExistence type="predicted"/>
<dbReference type="InterPro" id="IPR010359">
    <property type="entry name" value="IrrE_HExxH"/>
</dbReference>
<feature type="domain" description="IrrE N-terminal-like" evidence="1">
    <location>
        <begin position="27"/>
        <end position="124"/>
    </location>
</feature>
<evidence type="ECO:0000313" key="2">
    <source>
        <dbReference type="EMBL" id="SET56524.1"/>
    </source>
</evidence>
<dbReference type="AlphaFoldDB" id="A0A1I0FEY9"/>
<dbReference type="Pfam" id="PF06114">
    <property type="entry name" value="Peptidase_M78"/>
    <property type="match status" value="1"/>
</dbReference>